<dbReference type="EMBL" id="CATQJA010002664">
    <property type="protein sequence ID" value="CAJ0582590.1"/>
    <property type="molecule type" value="Genomic_DNA"/>
</dbReference>
<comment type="similarity">
    <text evidence="2">Belongs to the CCDC85 family.</text>
</comment>
<comment type="caution">
    <text evidence="7">The sequence shown here is derived from an EMBL/GenBank/DDBJ whole genome shotgun (WGS) entry which is preliminary data.</text>
</comment>
<organism evidence="7 8">
    <name type="scientific">Mesorhabditis spiculigera</name>
    <dbReference type="NCBI Taxonomy" id="96644"/>
    <lineage>
        <taxon>Eukaryota</taxon>
        <taxon>Metazoa</taxon>
        <taxon>Ecdysozoa</taxon>
        <taxon>Nematoda</taxon>
        <taxon>Chromadorea</taxon>
        <taxon>Rhabditida</taxon>
        <taxon>Rhabditina</taxon>
        <taxon>Rhabditomorpha</taxon>
        <taxon>Rhabditoidea</taxon>
        <taxon>Rhabditidae</taxon>
        <taxon>Mesorhabditinae</taxon>
        <taxon>Mesorhabditis</taxon>
    </lineage>
</organism>
<reference evidence="7" key="1">
    <citation type="submission" date="2023-06" db="EMBL/GenBank/DDBJ databases">
        <authorList>
            <person name="Delattre M."/>
        </authorList>
    </citation>
    <scope>NUCLEOTIDE SEQUENCE</scope>
    <source>
        <strain evidence="7">AF72</strain>
    </source>
</reference>
<keyword evidence="4 5" id="KW-0175">Coiled coil</keyword>
<comment type="subcellular location">
    <subcellularLocation>
        <location evidence="1">Cell junction</location>
        <location evidence="1">Adherens junction</location>
    </subcellularLocation>
</comment>
<dbReference type="AlphaFoldDB" id="A0AA36G7Y3"/>
<name>A0AA36G7Y3_9BILA</name>
<evidence type="ECO:0000313" key="7">
    <source>
        <dbReference type="EMBL" id="CAJ0582590.1"/>
    </source>
</evidence>
<feature type="coiled-coil region" evidence="5">
    <location>
        <begin position="115"/>
        <end position="149"/>
    </location>
</feature>
<accession>A0AA36G7Y3</accession>
<dbReference type="InterPro" id="IPR019359">
    <property type="entry name" value="CCDC85"/>
</dbReference>
<gene>
    <name evidence="7" type="ORF">MSPICULIGERA_LOCUS20720</name>
</gene>
<feature type="compositionally biased region" description="Polar residues" evidence="6">
    <location>
        <begin position="1"/>
        <end position="10"/>
    </location>
</feature>
<feature type="compositionally biased region" description="Basic and acidic residues" evidence="6">
    <location>
        <begin position="16"/>
        <end position="25"/>
    </location>
</feature>
<evidence type="ECO:0000256" key="1">
    <source>
        <dbReference type="ARBA" id="ARBA00004536"/>
    </source>
</evidence>
<keyword evidence="3" id="KW-0965">Cell junction</keyword>
<proteinExistence type="inferred from homology"/>
<sequence>MQFQQSQITSAPRVPTLERKSRSAIDDPKTDNLLFRVKILEETNNRLLLTQDEIVRDSNRRVQMHVNEIKLLKNEIGMLAAQNKELKEVCCFLDDDRKKSKQLGKEWHKLGKYTSQLMRQEVGTYQRRVEGLEQRENQLVRENEELRQLCLYLDEQRHMWMSNWHEHCERASLRDEEFAESGCGGSEKSSDSSPIEMLKQNNLTVSIDSTKEEALEKLTKLPSPRSRFEMGRKEAETDVLQYIQSLESTMTSSGTTYASWDTDNESPAMPTVDGQGIEDETGRTLTVISEEDDQNMKSMDASSASSHILHFDGLNHRKLGFDNTARGSRDLLTVASHDQHGLNPERSASADSAPRLLQLYKLAPEMEVPPPPKRHSFQGDIVEYRSQV</sequence>
<feature type="region of interest" description="Disordered" evidence="6">
    <location>
        <begin position="1"/>
        <end position="25"/>
    </location>
</feature>
<evidence type="ECO:0000313" key="8">
    <source>
        <dbReference type="Proteomes" id="UP001177023"/>
    </source>
</evidence>
<evidence type="ECO:0000256" key="6">
    <source>
        <dbReference type="SAM" id="MobiDB-lite"/>
    </source>
</evidence>
<evidence type="ECO:0000256" key="3">
    <source>
        <dbReference type="ARBA" id="ARBA00022949"/>
    </source>
</evidence>
<dbReference type="PANTHER" id="PTHR13546:SF15">
    <property type="entry name" value="CCDC85"/>
    <property type="match status" value="1"/>
</dbReference>
<evidence type="ECO:0000256" key="2">
    <source>
        <dbReference type="ARBA" id="ARBA00009052"/>
    </source>
</evidence>
<feature type="coiled-coil region" evidence="5">
    <location>
        <begin position="55"/>
        <end position="89"/>
    </location>
</feature>
<evidence type="ECO:0000256" key="4">
    <source>
        <dbReference type="ARBA" id="ARBA00023054"/>
    </source>
</evidence>
<keyword evidence="8" id="KW-1185">Reference proteome</keyword>
<dbReference type="PANTHER" id="PTHR13546">
    <property type="entry name" value="RE60986P"/>
    <property type="match status" value="1"/>
</dbReference>
<feature type="non-terminal residue" evidence="7">
    <location>
        <position position="1"/>
    </location>
</feature>
<evidence type="ECO:0000256" key="5">
    <source>
        <dbReference type="SAM" id="Coils"/>
    </source>
</evidence>
<protein>
    <submittedName>
        <fullName evidence="7">Uncharacterized protein</fullName>
    </submittedName>
</protein>
<dbReference type="Proteomes" id="UP001177023">
    <property type="component" value="Unassembled WGS sequence"/>
</dbReference>
<dbReference type="GO" id="GO:0005912">
    <property type="term" value="C:adherens junction"/>
    <property type="evidence" value="ECO:0007669"/>
    <property type="project" value="UniProtKB-SubCell"/>
</dbReference>
<dbReference type="Pfam" id="PF10226">
    <property type="entry name" value="CCDC85"/>
    <property type="match status" value="1"/>
</dbReference>